<dbReference type="Pfam" id="PF13041">
    <property type="entry name" value="PPR_2"/>
    <property type="match status" value="1"/>
</dbReference>
<protein>
    <recommendedName>
        <fullName evidence="6">Pentatricopeptide repeat-containing protein</fullName>
    </recommendedName>
</protein>
<dbReference type="Pfam" id="PF01535">
    <property type="entry name" value="PPR"/>
    <property type="match status" value="1"/>
</dbReference>
<feature type="repeat" description="PPR" evidence="2">
    <location>
        <begin position="380"/>
        <end position="414"/>
    </location>
</feature>
<feature type="chain" id="PRO_5045941438" description="Pentatricopeptide repeat-containing protein" evidence="3">
    <location>
        <begin position="26"/>
        <end position="548"/>
    </location>
</feature>
<feature type="repeat" description="PPR" evidence="2">
    <location>
        <begin position="415"/>
        <end position="450"/>
    </location>
</feature>
<keyword evidence="1" id="KW-0677">Repeat</keyword>
<reference evidence="4 5" key="1">
    <citation type="submission" date="2024-02" db="EMBL/GenBank/DDBJ databases">
        <authorList>
            <person name="Chen Y."/>
            <person name="Shah S."/>
            <person name="Dougan E. K."/>
            <person name="Thang M."/>
            <person name="Chan C."/>
        </authorList>
    </citation>
    <scope>NUCLEOTIDE SEQUENCE [LARGE SCALE GENOMIC DNA]</scope>
</reference>
<dbReference type="NCBIfam" id="TIGR00756">
    <property type="entry name" value="PPR"/>
    <property type="match status" value="3"/>
</dbReference>
<feature type="signal peptide" evidence="3">
    <location>
        <begin position="1"/>
        <end position="25"/>
    </location>
</feature>
<gene>
    <name evidence="4" type="ORF">CCMP2556_LOCUS54061</name>
</gene>
<proteinExistence type="predicted"/>
<evidence type="ECO:0008006" key="6">
    <source>
        <dbReference type="Google" id="ProtNLM"/>
    </source>
</evidence>
<comment type="caution">
    <text evidence="4">The sequence shown here is derived from an EMBL/GenBank/DDBJ whole genome shotgun (WGS) entry which is preliminary data.</text>
</comment>
<dbReference type="Gene3D" id="1.25.40.10">
    <property type="entry name" value="Tetratricopeptide repeat domain"/>
    <property type="match status" value="2"/>
</dbReference>
<evidence type="ECO:0000256" key="3">
    <source>
        <dbReference type="SAM" id="SignalP"/>
    </source>
</evidence>
<organism evidence="4 5">
    <name type="scientific">Durusdinium trenchii</name>
    <dbReference type="NCBI Taxonomy" id="1381693"/>
    <lineage>
        <taxon>Eukaryota</taxon>
        <taxon>Sar</taxon>
        <taxon>Alveolata</taxon>
        <taxon>Dinophyceae</taxon>
        <taxon>Suessiales</taxon>
        <taxon>Symbiodiniaceae</taxon>
        <taxon>Durusdinium</taxon>
    </lineage>
</organism>
<keyword evidence="5" id="KW-1185">Reference proteome</keyword>
<keyword evidence="3" id="KW-0732">Signal</keyword>
<dbReference type="PROSITE" id="PS51375">
    <property type="entry name" value="PPR"/>
    <property type="match status" value="2"/>
</dbReference>
<evidence type="ECO:0000256" key="2">
    <source>
        <dbReference type="PROSITE-ProRule" id="PRU00708"/>
    </source>
</evidence>
<evidence type="ECO:0000256" key="1">
    <source>
        <dbReference type="ARBA" id="ARBA00022737"/>
    </source>
</evidence>
<dbReference type="InterPro" id="IPR011990">
    <property type="entry name" value="TPR-like_helical_dom_sf"/>
</dbReference>
<name>A0ABP0SWD8_9DINO</name>
<dbReference type="PANTHER" id="PTHR47447">
    <property type="entry name" value="OS03G0856100 PROTEIN"/>
    <property type="match status" value="1"/>
</dbReference>
<dbReference type="InterPro" id="IPR002885">
    <property type="entry name" value="PPR_rpt"/>
</dbReference>
<dbReference type="PANTHER" id="PTHR47447:SF23">
    <property type="entry name" value="PENTACOTRIPEPTIDE-REPEAT REGION OF PRORP DOMAIN-CONTAINING PROTEIN"/>
    <property type="match status" value="1"/>
</dbReference>
<dbReference type="Proteomes" id="UP001642484">
    <property type="component" value="Unassembled WGS sequence"/>
</dbReference>
<evidence type="ECO:0000313" key="5">
    <source>
        <dbReference type="Proteomes" id="UP001642484"/>
    </source>
</evidence>
<accession>A0ABP0SWD8</accession>
<evidence type="ECO:0000313" key="4">
    <source>
        <dbReference type="EMBL" id="CAK9116510.1"/>
    </source>
</evidence>
<sequence>MVSRSEAIVIRFAFLFSFCAWPLDGTRIASTAAGLQAVTPWRFNYAPVVVFRPPVSVLTRMFAQSIAFDIYSAATAGFQLLGLEFSIFTVTLLAAFVFRHLGQKSFEVAKLKTTAFEEKAPVVTWKRSANLVASIQPWDSGREACLRSSKSGKNKQAFADMLDDIALQARDPQSTRVVNLVMQMYDNLLARLAEKDMDLPEVATMAKHTLVEVYSSLVYCVVRASRFNLVERLLDDMISKGVARPLHFYESTMKQLAGVKKYKFALSVYDRLAADGLEPSPVTLSCLINFAAEVGELRRAVSFFEILSSVSTPSIRAYMTVLRVHSLRQDWPSAMSTINDMKCRGVAVDTLALNVALSTGVMADHLEAVEALVNEASSVDIVSYNTLIKGYALRSNLAKAEQAFQSLLRRGLRPNAITFNTIMDAAVRSGDCAYAWHVLDDMELSYGLKPDRFTCSILVKGVAKCREDHIHKALALVRKVAESCDKAFLSQVLHTLFEACQGCAAPAPLAQQVLAEMRQRKVVPSSSTQRQLLQVIANMANREAPSKQ</sequence>
<dbReference type="EMBL" id="CAXAMN010028428">
    <property type="protein sequence ID" value="CAK9116510.1"/>
    <property type="molecule type" value="Genomic_DNA"/>
</dbReference>